<dbReference type="RefSeq" id="WP_195866850.1">
    <property type="nucleotide sequence ID" value="NZ_JADPKZ010000020.1"/>
</dbReference>
<dbReference type="Pfam" id="PF07690">
    <property type="entry name" value="MFS_1"/>
    <property type="match status" value="1"/>
</dbReference>
<evidence type="ECO:0000256" key="4">
    <source>
        <dbReference type="ARBA" id="ARBA00022989"/>
    </source>
</evidence>
<keyword evidence="4 6" id="KW-1133">Transmembrane helix</keyword>
<feature type="transmembrane region" description="Helical" evidence="6">
    <location>
        <begin position="171"/>
        <end position="193"/>
    </location>
</feature>
<reference evidence="8 9" key="1">
    <citation type="submission" date="2020-11" db="EMBL/GenBank/DDBJ databases">
        <title>Genomic insight of Alicyclobacillus mali FL 18 reveals a new arsenic-resistant strain, with potential in environmental biotechnology.</title>
        <authorList>
            <person name="Fiorentino G."/>
            <person name="Gallo G."/>
            <person name="Aulitto M."/>
        </authorList>
    </citation>
    <scope>NUCLEOTIDE SEQUENCE [LARGE SCALE GENOMIC DNA]</scope>
    <source>
        <strain evidence="8 9">FL 18</strain>
    </source>
</reference>
<dbReference type="EMBL" id="JADPKZ010000020">
    <property type="protein sequence ID" value="MBF8376489.1"/>
    <property type="molecule type" value="Genomic_DNA"/>
</dbReference>
<evidence type="ECO:0000256" key="1">
    <source>
        <dbReference type="ARBA" id="ARBA00004651"/>
    </source>
</evidence>
<keyword evidence="5 6" id="KW-0472">Membrane</keyword>
<dbReference type="InterPro" id="IPR020846">
    <property type="entry name" value="MFS_dom"/>
</dbReference>
<dbReference type="Gene3D" id="1.20.1250.20">
    <property type="entry name" value="MFS general substrate transporter like domains"/>
    <property type="match status" value="1"/>
</dbReference>
<proteinExistence type="predicted"/>
<feature type="domain" description="Major facilitator superfamily (MFS) profile" evidence="7">
    <location>
        <begin position="17"/>
        <end position="392"/>
    </location>
</feature>
<dbReference type="Proteomes" id="UP000642910">
    <property type="component" value="Unassembled WGS sequence"/>
</dbReference>
<comment type="caution">
    <text evidence="8">The sequence shown here is derived from an EMBL/GenBank/DDBJ whole genome shotgun (WGS) entry which is preliminary data.</text>
</comment>
<keyword evidence="3 6" id="KW-0812">Transmembrane</keyword>
<evidence type="ECO:0000313" key="8">
    <source>
        <dbReference type="EMBL" id="MBF8376489.1"/>
    </source>
</evidence>
<dbReference type="PANTHER" id="PTHR43129:SF1">
    <property type="entry name" value="FOSMIDOMYCIN RESISTANCE PROTEIN"/>
    <property type="match status" value="1"/>
</dbReference>
<comment type="subcellular location">
    <subcellularLocation>
        <location evidence="1">Cell membrane</location>
        <topology evidence="1">Multi-pass membrane protein</topology>
    </subcellularLocation>
</comment>
<feature type="transmembrane region" description="Helical" evidence="6">
    <location>
        <begin position="213"/>
        <end position="234"/>
    </location>
</feature>
<evidence type="ECO:0000259" key="7">
    <source>
        <dbReference type="PROSITE" id="PS50850"/>
    </source>
</evidence>
<keyword evidence="2" id="KW-0813">Transport</keyword>
<feature type="transmembrane region" description="Helical" evidence="6">
    <location>
        <begin position="369"/>
        <end position="389"/>
    </location>
</feature>
<accession>A0ABS0EZL8</accession>
<feature type="transmembrane region" description="Helical" evidence="6">
    <location>
        <begin position="54"/>
        <end position="75"/>
    </location>
</feature>
<dbReference type="PROSITE" id="PS50850">
    <property type="entry name" value="MFS"/>
    <property type="match status" value="1"/>
</dbReference>
<gene>
    <name evidence="8" type="ORF">IW967_01115</name>
</gene>
<dbReference type="CDD" id="cd17478">
    <property type="entry name" value="MFS_FsR"/>
    <property type="match status" value="1"/>
</dbReference>
<feature type="transmembrane region" description="Helical" evidence="6">
    <location>
        <begin position="143"/>
        <end position="165"/>
    </location>
</feature>
<evidence type="ECO:0000313" key="9">
    <source>
        <dbReference type="Proteomes" id="UP000642910"/>
    </source>
</evidence>
<sequence>MAVVQAVREKGRINRDAVWSISGSHFLNDLSTTGLVPALTQLYKPLFHLNYTEISLIVLVSYITSSVAQPLFGAWADRSPKAWMLPLGLFLSTLGITLTGIAPSYGVLLLMVAVSGLGSGAFHPEASRVAHLAAGRAKGLAQAIFQVGGNGGQAIGPLIVSLFILSAGIHSVLWMFVGVALGLLLTLRLYPWYKASLRDYAKVRRTIEGENRIGAVALLVVVIVLRSWCQIGIAQFMPFYYAHKFGMSYRLSDALMFVFLGAGALGTFIGGALADRMPKQRILLLSMLLSIPFAFGLPFLHGAWAVVALLPFGFFILSSFAVTVVYMQMLLPRNVSLASGLTIGFGVGAGGIGATFFGVLADHVGLTSVLYILMAVPIVGAILSAFLPVDSKGGSFARA</sequence>
<feature type="transmembrane region" description="Helical" evidence="6">
    <location>
        <begin position="338"/>
        <end position="357"/>
    </location>
</feature>
<feature type="transmembrane region" description="Helical" evidence="6">
    <location>
        <begin position="306"/>
        <end position="326"/>
    </location>
</feature>
<dbReference type="PANTHER" id="PTHR43129">
    <property type="entry name" value="FOSMIDOMYCIN RESISTANCE PROTEIN"/>
    <property type="match status" value="1"/>
</dbReference>
<keyword evidence="9" id="KW-1185">Reference proteome</keyword>
<evidence type="ECO:0000256" key="6">
    <source>
        <dbReference type="SAM" id="Phobius"/>
    </source>
</evidence>
<protein>
    <submittedName>
        <fullName evidence="8">MFS transporter</fullName>
    </submittedName>
</protein>
<feature type="transmembrane region" description="Helical" evidence="6">
    <location>
        <begin position="105"/>
        <end position="122"/>
    </location>
</feature>
<feature type="transmembrane region" description="Helical" evidence="6">
    <location>
        <begin position="254"/>
        <end position="274"/>
    </location>
</feature>
<dbReference type="InterPro" id="IPR036259">
    <property type="entry name" value="MFS_trans_sf"/>
</dbReference>
<evidence type="ECO:0000256" key="5">
    <source>
        <dbReference type="ARBA" id="ARBA00023136"/>
    </source>
</evidence>
<dbReference type="SUPFAM" id="SSF103473">
    <property type="entry name" value="MFS general substrate transporter"/>
    <property type="match status" value="1"/>
</dbReference>
<evidence type="ECO:0000256" key="3">
    <source>
        <dbReference type="ARBA" id="ARBA00022692"/>
    </source>
</evidence>
<feature type="transmembrane region" description="Helical" evidence="6">
    <location>
        <begin position="281"/>
        <end position="300"/>
    </location>
</feature>
<name>A0ABS0EZL8_9BACL</name>
<dbReference type="InterPro" id="IPR011701">
    <property type="entry name" value="MFS"/>
</dbReference>
<evidence type="ECO:0000256" key="2">
    <source>
        <dbReference type="ARBA" id="ARBA00022448"/>
    </source>
</evidence>
<organism evidence="8 9">
    <name type="scientific">Alicyclobacillus mali</name>
    <name type="common">ex Roth et al. 2021</name>
    <dbReference type="NCBI Taxonomy" id="1123961"/>
    <lineage>
        <taxon>Bacteria</taxon>
        <taxon>Bacillati</taxon>
        <taxon>Bacillota</taxon>
        <taxon>Bacilli</taxon>
        <taxon>Bacillales</taxon>
        <taxon>Alicyclobacillaceae</taxon>
        <taxon>Alicyclobacillus</taxon>
    </lineage>
</organism>